<keyword evidence="2" id="KW-0472">Membrane</keyword>
<name>A0A930L527_9MICC</name>
<evidence type="ECO:0000256" key="1">
    <source>
        <dbReference type="SAM" id="MobiDB-lite"/>
    </source>
</evidence>
<keyword evidence="2" id="KW-1133">Transmembrane helix</keyword>
<protein>
    <recommendedName>
        <fullName evidence="5">DUF4190 domain-containing protein</fullName>
    </recommendedName>
</protein>
<dbReference type="AlphaFoldDB" id="A0A930L527"/>
<dbReference type="EMBL" id="JABZXL010000024">
    <property type="protein sequence ID" value="MBF1659712.1"/>
    <property type="molecule type" value="Genomic_DNA"/>
</dbReference>
<feature type="compositionally biased region" description="Polar residues" evidence="1">
    <location>
        <begin position="1"/>
        <end position="11"/>
    </location>
</feature>
<gene>
    <name evidence="3" type="ORF">HXO58_07750</name>
</gene>
<evidence type="ECO:0000256" key="2">
    <source>
        <dbReference type="SAM" id="Phobius"/>
    </source>
</evidence>
<proteinExistence type="predicted"/>
<dbReference type="Proteomes" id="UP000713964">
    <property type="component" value="Unassembled WGS sequence"/>
</dbReference>
<accession>A0A930L527</accession>
<feature type="transmembrane region" description="Helical" evidence="2">
    <location>
        <begin position="54"/>
        <end position="79"/>
    </location>
</feature>
<sequence>MHESTPPQNIIVTKPAEPDFGTASDDDEDTESFHGPELHYSEAQIQEGFRYSAYAAACAAALVIPGLSLPAIFLGTHFIRRARRNGNPAMVGSIVRTLNIIETIIILIALAIAFIGGLAWYQDLERTQQQQQQVYSSVSPAAAPTIHN</sequence>
<reference evidence="3" key="1">
    <citation type="submission" date="2020-04" db="EMBL/GenBank/DDBJ databases">
        <title>Deep metagenomics examines the oral microbiome during advanced dental caries in children, revealing novel taxa and co-occurrences with host molecules.</title>
        <authorList>
            <person name="Baker J.L."/>
            <person name="Morton J.T."/>
            <person name="Dinis M."/>
            <person name="Alvarez R."/>
            <person name="Tran N.C."/>
            <person name="Knight R."/>
            <person name="Edlund A."/>
        </authorList>
    </citation>
    <scope>NUCLEOTIDE SEQUENCE</scope>
    <source>
        <strain evidence="3">JCVI_29_bin.11</strain>
    </source>
</reference>
<evidence type="ECO:0008006" key="5">
    <source>
        <dbReference type="Google" id="ProtNLM"/>
    </source>
</evidence>
<feature type="transmembrane region" description="Helical" evidence="2">
    <location>
        <begin position="100"/>
        <end position="121"/>
    </location>
</feature>
<feature type="region of interest" description="Disordered" evidence="1">
    <location>
        <begin position="1"/>
        <end position="32"/>
    </location>
</feature>
<organism evidence="3 4">
    <name type="scientific">Rothia mucilaginosa</name>
    <dbReference type="NCBI Taxonomy" id="43675"/>
    <lineage>
        <taxon>Bacteria</taxon>
        <taxon>Bacillati</taxon>
        <taxon>Actinomycetota</taxon>
        <taxon>Actinomycetes</taxon>
        <taxon>Micrococcales</taxon>
        <taxon>Micrococcaceae</taxon>
        <taxon>Rothia</taxon>
    </lineage>
</organism>
<comment type="caution">
    <text evidence="3">The sequence shown here is derived from an EMBL/GenBank/DDBJ whole genome shotgun (WGS) entry which is preliminary data.</text>
</comment>
<evidence type="ECO:0000313" key="3">
    <source>
        <dbReference type="EMBL" id="MBF1659712.1"/>
    </source>
</evidence>
<keyword evidence="2" id="KW-0812">Transmembrane</keyword>
<evidence type="ECO:0000313" key="4">
    <source>
        <dbReference type="Proteomes" id="UP000713964"/>
    </source>
</evidence>